<dbReference type="InterPro" id="IPR016167">
    <property type="entry name" value="FAD-bd_PCMH_sub1"/>
</dbReference>
<evidence type="ECO:0000256" key="6">
    <source>
        <dbReference type="ARBA" id="ARBA00023002"/>
    </source>
</evidence>
<dbReference type="GO" id="GO:0016491">
    <property type="term" value="F:oxidoreductase activity"/>
    <property type="evidence" value="ECO:0007669"/>
    <property type="project" value="UniProtKB-KW"/>
</dbReference>
<keyword evidence="12" id="KW-1185">Reference proteome</keyword>
<evidence type="ECO:0000256" key="4">
    <source>
        <dbReference type="ARBA" id="ARBA00022729"/>
    </source>
</evidence>
<dbReference type="Pfam" id="PF01565">
    <property type="entry name" value="FAD_binding_4"/>
    <property type="match status" value="1"/>
</dbReference>
<feature type="compositionally biased region" description="Basic and acidic residues" evidence="8">
    <location>
        <begin position="555"/>
        <end position="575"/>
    </location>
</feature>
<keyword evidence="7" id="KW-0325">Glycoprotein</keyword>
<dbReference type="GO" id="GO:0006508">
    <property type="term" value="P:proteolysis"/>
    <property type="evidence" value="ECO:0007669"/>
    <property type="project" value="InterPro"/>
</dbReference>
<dbReference type="Gene3D" id="2.40.70.10">
    <property type="entry name" value="Acid Proteases"/>
    <property type="match status" value="1"/>
</dbReference>
<dbReference type="Gramene" id="ONK65760">
    <property type="protein sequence ID" value="ONK65760"/>
    <property type="gene ID" value="A4U43_C06F660"/>
</dbReference>
<dbReference type="InterPro" id="IPR006093">
    <property type="entry name" value="Oxy_OxRdtase_FAD_BS"/>
</dbReference>
<accession>A0A5P1ENZ8</accession>
<keyword evidence="4 9" id="KW-0732">Signal</keyword>
<organism evidence="11 12">
    <name type="scientific">Asparagus officinalis</name>
    <name type="common">Garden asparagus</name>
    <dbReference type="NCBI Taxonomy" id="4686"/>
    <lineage>
        <taxon>Eukaryota</taxon>
        <taxon>Viridiplantae</taxon>
        <taxon>Streptophyta</taxon>
        <taxon>Embryophyta</taxon>
        <taxon>Tracheophyta</taxon>
        <taxon>Spermatophyta</taxon>
        <taxon>Magnoliopsida</taxon>
        <taxon>Liliopsida</taxon>
        <taxon>Asparagales</taxon>
        <taxon>Asparagaceae</taxon>
        <taxon>Asparagoideae</taxon>
        <taxon>Asparagus</taxon>
    </lineage>
</organism>
<dbReference type="Pfam" id="PF08031">
    <property type="entry name" value="BBE"/>
    <property type="match status" value="1"/>
</dbReference>
<feature type="domain" description="FAD-binding PCMH-type" evidence="10">
    <location>
        <begin position="73"/>
        <end position="251"/>
    </location>
</feature>
<evidence type="ECO:0000256" key="2">
    <source>
        <dbReference type="ARBA" id="ARBA00005466"/>
    </source>
</evidence>
<keyword evidence="3" id="KW-0285">Flavoprotein</keyword>
<gene>
    <name evidence="11" type="ORF">A4U43_C06F660</name>
</gene>
<sequence length="760" mass="84515">MAISTSTILTILPFLFLPSSSFAQSSYPAPFRSFIDCFLQHLSPDLIYTSNSTSYESVLQSSAQNLRFLVSKTNQKPSIIVTADSTYDVSITIRCACTYGLQLRARSGGHDYEGMSYVSDDKERPFVVVDLAHYRSIDVDAKTRTAWVQAGATLGEVYYNVFIKSNGTLGFPAGQCPTVGAGGHVSGGGFGAMMRKFGTAADNVIDAKILGTSGVVLDRRAMGEDLFWAVRGGGAASFGVVLAYKLQLVEVPPVVTAFNVYRNLRQNATNLVTRWQDIAPKLDESIYLRAVVQPVIDSESVWNVNIQVQFTSLFLGNKSQFFSAIDTSFPELGLQAEDFTEMNWLESALFMYGMSGKGIEALLNRTPASNSSFKAKSDFVTNPITEKQWGEIWRALRNLKEDNITILLIMEPFGGIMDMIPESTTPFPHRKGNLYIIEYETRWSGVEEQESKRHLDSMRKLYDFMTPYVSSNPRMSYYSYKDIDLGRTEGLMPSYFEARQWGERYFKGNFEKLAIVKGRVDPMNFFRNEQSIPPLYYTNYYDDDVEGKIGSSKGGDSRRTDGVEIKPSREISERPGRHRKMSPLSVNADRDGAYQESSSSSMAIIGVYSRDALVIPTPSKGDVTVPRARIACGVEDESFMGRKVVRLVVPGLLEQTIQPFNSTFSYCFKLKQSISNDGDNHLRLGEDAVMGNQTTLATWCSAPWGGKNKCGVVLDSGTAVTYLPREALKSLVAQISTDTQKSSIIPEDDFWHLCYMGTGD</sequence>
<dbReference type="InterPro" id="IPR021109">
    <property type="entry name" value="Peptidase_aspartic_dom_sf"/>
</dbReference>
<dbReference type="InterPro" id="IPR001969">
    <property type="entry name" value="Aspartic_peptidase_AS"/>
</dbReference>
<evidence type="ECO:0000313" key="11">
    <source>
        <dbReference type="EMBL" id="ONK65760.1"/>
    </source>
</evidence>
<feature type="signal peptide" evidence="9">
    <location>
        <begin position="1"/>
        <end position="23"/>
    </location>
</feature>
<evidence type="ECO:0000256" key="5">
    <source>
        <dbReference type="ARBA" id="ARBA00022827"/>
    </source>
</evidence>
<dbReference type="Proteomes" id="UP000243459">
    <property type="component" value="Chromosome 6"/>
</dbReference>
<evidence type="ECO:0000256" key="9">
    <source>
        <dbReference type="SAM" id="SignalP"/>
    </source>
</evidence>
<keyword evidence="5" id="KW-0274">FAD</keyword>
<proteinExistence type="inferred from homology"/>
<keyword evidence="6" id="KW-0560">Oxidoreductase</keyword>
<dbReference type="PROSITE" id="PS00862">
    <property type="entry name" value="OX2_COVAL_FAD"/>
    <property type="match status" value="1"/>
</dbReference>
<dbReference type="PANTHER" id="PTHR32448">
    <property type="entry name" value="OS08G0158400 PROTEIN"/>
    <property type="match status" value="1"/>
</dbReference>
<dbReference type="Gene3D" id="3.30.465.10">
    <property type="match status" value="1"/>
</dbReference>
<comment type="cofactor">
    <cofactor evidence="1">
        <name>FAD</name>
        <dbReference type="ChEBI" id="CHEBI:57692"/>
    </cofactor>
</comment>
<reference evidence="12" key="1">
    <citation type="journal article" date="2017" name="Nat. Commun.">
        <title>The asparagus genome sheds light on the origin and evolution of a young Y chromosome.</title>
        <authorList>
            <person name="Harkess A."/>
            <person name="Zhou J."/>
            <person name="Xu C."/>
            <person name="Bowers J.E."/>
            <person name="Van der Hulst R."/>
            <person name="Ayyampalayam S."/>
            <person name="Mercati F."/>
            <person name="Riccardi P."/>
            <person name="McKain M.R."/>
            <person name="Kakrana A."/>
            <person name="Tang H."/>
            <person name="Ray J."/>
            <person name="Groenendijk J."/>
            <person name="Arikit S."/>
            <person name="Mathioni S.M."/>
            <person name="Nakano M."/>
            <person name="Shan H."/>
            <person name="Telgmann-Rauber A."/>
            <person name="Kanno A."/>
            <person name="Yue Z."/>
            <person name="Chen H."/>
            <person name="Li W."/>
            <person name="Chen Y."/>
            <person name="Xu X."/>
            <person name="Zhang Y."/>
            <person name="Luo S."/>
            <person name="Chen H."/>
            <person name="Gao J."/>
            <person name="Mao Z."/>
            <person name="Pires J.C."/>
            <person name="Luo M."/>
            <person name="Kudrna D."/>
            <person name="Wing R.A."/>
            <person name="Meyers B.C."/>
            <person name="Yi K."/>
            <person name="Kong H."/>
            <person name="Lavrijsen P."/>
            <person name="Sunseri F."/>
            <person name="Falavigna A."/>
            <person name="Ye Y."/>
            <person name="Leebens-Mack J.H."/>
            <person name="Chen G."/>
        </authorList>
    </citation>
    <scope>NUCLEOTIDE SEQUENCE [LARGE SCALE GENOMIC DNA]</scope>
    <source>
        <strain evidence="12">cv. DH0086</strain>
    </source>
</reference>
<dbReference type="Gene3D" id="3.30.43.10">
    <property type="entry name" value="Uridine Diphospho-n-acetylenolpyruvylglucosamine Reductase, domain 2"/>
    <property type="match status" value="1"/>
</dbReference>
<dbReference type="InterPro" id="IPR016169">
    <property type="entry name" value="FAD-bd_PCMH_sub2"/>
</dbReference>
<dbReference type="SUPFAM" id="SSF50630">
    <property type="entry name" value="Acid proteases"/>
    <property type="match status" value="1"/>
</dbReference>
<dbReference type="EMBL" id="CM007386">
    <property type="protein sequence ID" value="ONK65760.1"/>
    <property type="molecule type" value="Genomic_DNA"/>
</dbReference>
<dbReference type="PROSITE" id="PS51387">
    <property type="entry name" value="FAD_PCMH"/>
    <property type="match status" value="1"/>
</dbReference>
<feature type="region of interest" description="Disordered" evidence="8">
    <location>
        <begin position="548"/>
        <end position="595"/>
    </location>
</feature>
<evidence type="ECO:0000259" key="10">
    <source>
        <dbReference type="PROSITE" id="PS51387"/>
    </source>
</evidence>
<dbReference type="SUPFAM" id="SSF56176">
    <property type="entry name" value="FAD-binding/transporter-associated domain-like"/>
    <property type="match status" value="1"/>
</dbReference>
<comment type="similarity">
    <text evidence="2">Belongs to the oxygen-dependent FAD-linked oxidoreductase family.</text>
</comment>
<dbReference type="GO" id="GO:0004190">
    <property type="term" value="F:aspartic-type endopeptidase activity"/>
    <property type="evidence" value="ECO:0007669"/>
    <property type="project" value="InterPro"/>
</dbReference>
<dbReference type="PROSITE" id="PS00141">
    <property type="entry name" value="ASP_PROTEASE"/>
    <property type="match status" value="1"/>
</dbReference>
<name>A0A5P1ENZ8_ASPOF</name>
<protein>
    <recommendedName>
        <fullName evidence="10">FAD-binding PCMH-type domain-containing protein</fullName>
    </recommendedName>
</protein>
<dbReference type="Gene3D" id="3.40.462.20">
    <property type="match status" value="1"/>
</dbReference>
<evidence type="ECO:0000256" key="3">
    <source>
        <dbReference type="ARBA" id="ARBA00022630"/>
    </source>
</evidence>
<dbReference type="InterPro" id="IPR006094">
    <property type="entry name" value="Oxid_FAD_bind_N"/>
</dbReference>
<feature type="chain" id="PRO_5024388357" description="FAD-binding PCMH-type domain-containing protein" evidence="9">
    <location>
        <begin position="24"/>
        <end position="760"/>
    </location>
</feature>
<dbReference type="AlphaFoldDB" id="A0A5P1ENZ8"/>
<evidence type="ECO:0000256" key="1">
    <source>
        <dbReference type="ARBA" id="ARBA00001974"/>
    </source>
</evidence>
<evidence type="ECO:0000256" key="7">
    <source>
        <dbReference type="ARBA" id="ARBA00023180"/>
    </source>
</evidence>
<dbReference type="InterPro" id="IPR012951">
    <property type="entry name" value="BBE"/>
</dbReference>
<dbReference type="InterPro" id="IPR016166">
    <property type="entry name" value="FAD-bd_PCMH"/>
</dbReference>
<dbReference type="GO" id="GO:0071949">
    <property type="term" value="F:FAD binding"/>
    <property type="evidence" value="ECO:0007669"/>
    <property type="project" value="InterPro"/>
</dbReference>
<dbReference type="InterPro" id="IPR036318">
    <property type="entry name" value="FAD-bd_PCMH-like_sf"/>
</dbReference>
<evidence type="ECO:0000256" key="8">
    <source>
        <dbReference type="SAM" id="MobiDB-lite"/>
    </source>
</evidence>
<evidence type="ECO:0000313" key="12">
    <source>
        <dbReference type="Proteomes" id="UP000243459"/>
    </source>
</evidence>